<dbReference type="Proteomes" id="UP000770717">
    <property type="component" value="Unassembled WGS sequence"/>
</dbReference>
<dbReference type="InterPro" id="IPR026983">
    <property type="entry name" value="DHC"/>
</dbReference>
<feature type="non-terminal residue" evidence="1">
    <location>
        <position position="1"/>
    </location>
</feature>
<proteinExistence type="predicted"/>
<dbReference type="PANTHER" id="PTHR45703">
    <property type="entry name" value="DYNEIN HEAVY CHAIN"/>
    <property type="match status" value="1"/>
</dbReference>
<evidence type="ECO:0000313" key="2">
    <source>
        <dbReference type="Proteomes" id="UP000770717"/>
    </source>
</evidence>
<organism evidence="1 2">
    <name type="scientific">Eleutherodactylus coqui</name>
    <name type="common">Puerto Rican coqui</name>
    <dbReference type="NCBI Taxonomy" id="57060"/>
    <lineage>
        <taxon>Eukaryota</taxon>
        <taxon>Metazoa</taxon>
        <taxon>Chordata</taxon>
        <taxon>Craniata</taxon>
        <taxon>Vertebrata</taxon>
        <taxon>Euteleostomi</taxon>
        <taxon>Amphibia</taxon>
        <taxon>Batrachia</taxon>
        <taxon>Anura</taxon>
        <taxon>Neobatrachia</taxon>
        <taxon>Hyloidea</taxon>
        <taxon>Eleutherodactylidae</taxon>
        <taxon>Eleutherodactylinae</taxon>
        <taxon>Eleutherodactylus</taxon>
        <taxon>Eleutherodactylus</taxon>
    </lineage>
</organism>
<dbReference type="Gene3D" id="3.40.50.300">
    <property type="entry name" value="P-loop containing nucleotide triphosphate hydrolases"/>
    <property type="match status" value="1"/>
</dbReference>
<dbReference type="EMBL" id="WNTK01019904">
    <property type="protein sequence ID" value="KAG9461541.1"/>
    <property type="molecule type" value="Genomic_DNA"/>
</dbReference>
<reference evidence="1" key="1">
    <citation type="thesis" date="2020" institute="ProQuest LLC" country="789 East Eisenhower Parkway, Ann Arbor, MI, USA">
        <title>Comparative Genomics and Chromosome Evolution.</title>
        <authorList>
            <person name="Mudd A.B."/>
        </authorList>
    </citation>
    <scope>NUCLEOTIDE SEQUENCE</scope>
    <source>
        <strain evidence="1">HN-11 Male</strain>
        <tissue evidence="1">Kidney and liver</tissue>
    </source>
</reference>
<dbReference type="Pfam" id="PF12775">
    <property type="entry name" value="AAA_7"/>
    <property type="match status" value="1"/>
</dbReference>
<name>A0A8J6B517_ELECQ</name>
<dbReference type="PANTHER" id="PTHR45703:SF4">
    <property type="entry name" value="DYNEIN AXONEMAL HEAVY CHAIN 17"/>
    <property type="match status" value="1"/>
</dbReference>
<protein>
    <submittedName>
        <fullName evidence="1">Uncharacterized protein</fullName>
    </submittedName>
</protein>
<comment type="caution">
    <text evidence="1">The sequence shown here is derived from an EMBL/GenBank/DDBJ whole genome shotgun (WGS) entry which is preliminary data.</text>
</comment>
<sequence length="90" mass="10492">AILEKPLEKKSGRNYGPPGTKKLIYFIDDMNMPEVDTYGTVQPHTLIRQHMDYCHWYDRNKLTVKEIMNVQYVSCMNPTAGSFTINPRLQ</sequence>
<feature type="non-terminal residue" evidence="1">
    <location>
        <position position="90"/>
    </location>
</feature>
<dbReference type="GO" id="GO:0030286">
    <property type="term" value="C:dynein complex"/>
    <property type="evidence" value="ECO:0007669"/>
    <property type="project" value="InterPro"/>
</dbReference>
<dbReference type="GO" id="GO:0051959">
    <property type="term" value="F:dynein light intermediate chain binding"/>
    <property type="evidence" value="ECO:0007669"/>
    <property type="project" value="InterPro"/>
</dbReference>
<dbReference type="OrthoDB" id="9897724at2759"/>
<dbReference type="GO" id="GO:0045505">
    <property type="term" value="F:dynein intermediate chain binding"/>
    <property type="evidence" value="ECO:0007669"/>
    <property type="project" value="InterPro"/>
</dbReference>
<dbReference type="GO" id="GO:0007018">
    <property type="term" value="P:microtubule-based movement"/>
    <property type="evidence" value="ECO:0007669"/>
    <property type="project" value="InterPro"/>
</dbReference>
<evidence type="ECO:0000313" key="1">
    <source>
        <dbReference type="EMBL" id="KAG9461541.1"/>
    </source>
</evidence>
<dbReference type="AlphaFoldDB" id="A0A8J6B517"/>
<gene>
    <name evidence="1" type="ORF">GDO78_016466</name>
</gene>
<dbReference type="InterPro" id="IPR027417">
    <property type="entry name" value="P-loop_NTPase"/>
</dbReference>
<keyword evidence="2" id="KW-1185">Reference proteome</keyword>
<accession>A0A8J6B517</accession>